<dbReference type="VEuPathDB" id="MicrosporidiaDB:EDEG_01469"/>
<evidence type="ECO:0000256" key="1">
    <source>
        <dbReference type="SAM" id="MobiDB-lite"/>
    </source>
</evidence>
<dbReference type="Proteomes" id="UP000003163">
    <property type="component" value="Unassembled WGS sequence"/>
</dbReference>
<reference evidence="3 4" key="1">
    <citation type="submission" date="2011-08" db="EMBL/GenBank/DDBJ databases">
        <authorList>
            <person name="Liu Z.J."/>
            <person name="Shi F.L."/>
            <person name="Lu J.Q."/>
            <person name="Li M."/>
            <person name="Wang Z.L."/>
        </authorList>
    </citation>
    <scope>NUCLEOTIDE SEQUENCE [LARGE SCALE GENOMIC DNA]</scope>
    <source>
        <strain evidence="3 4">USNM 41457</strain>
    </source>
</reference>
<keyword evidence="2" id="KW-0472">Membrane</keyword>
<dbReference type="AlphaFoldDB" id="J9DNY1"/>
<keyword evidence="4" id="KW-1185">Reference proteome</keyword>
<comment type="caution">
    <text evidence="3">The sequence shown here is derived from an EMBL/GenBank/DDBJ whole genome shotgun (WGS) entry which is preliminary data.</text>
</comment>
<accession>J9DNY1</accession>
<name>J9DNY1_EDHAE</name>
<sequence>MSNLNRKLPLFFRNLATFICPLLEEYSIGYINVKINFLYIFFNNLSWMTYKANSIFGVLASFIVLMLFKYLYFRSLRNNDKQSKKEADTKNKETKQEHALYS</sequence>
<reference evidence="4" key="2">
    <citation type="submission" date="2015-07" db="EMBL/GenBank/DDBJ databases">
        <title>Contrasting host-pathogen interactions and genome evolution in two generalist and specialist microsporidian pathogens of mosquitoes.</title>
        <authorList>
            <consortium name="The Broad Institute Genomics Platform"/>
            <consortium name="The Broad Institute Genome Sequencing Center for Infectious Disease"/>
            <person name="Cuomo C.A."/>
            <person name="Sanscrainte N.D."/>
            <person name="Goldberg J.M."/>
            <person name="Heiman D."/>
            <person name="Young S."/>
            <person name="Zeng Q."/>
            <person name="Becnel J.J."/>
            <person name="Birren B.W."/>
        </authorList>
    </citation>
    <scope>NUCLEOTIDE SEQUENCE [LARGE SCALE GENOMIC DNA]</scope>
    <source>
        <strain evidence="4">USNM 41457</strain>
    </source>
</reference>
<evidence type="ECO:0000313" key="3">
    <source>
        <dbReference type="EMBL" id="EJW04255.1"/>
    </source>
</evidence>
<evidence type="ECO:0000256" key="2">
    <source>
        <dbReference type="SAM" id="Phobius"/>
    </source>
</evidence>
<feature type="region of interest" description="Disordered" evidence="1">
    <location>
        <begin position="80"/>
        <end position="102"/>
    </location>
</feature>
<keyword evidence="2" id="KW-0812">Transmembrane</keyword>
<gene>
    <name evidence="3" type="ORF">EDEG_01469</name>
</gene>
<keyword evidence="2" id="KW-1133">Transmembrane helix</keyword>
<evidence type="ECO:0000313" key="4">
    <source>
        <dbReference type="Proteomes" id="UP000003163"/>
    </source>
</evidence>
<protein>
    <submittedName>
        <fullName evidence="3">Uncharacterized protein</fullName>
    </submittedName>
</protein>
<proteinExistence type="predicted"/>
<organism evidence="3 4">
    <name type="scientific">Edhazardia aedis (strain USNM 41457)</name>
    <name type="common">Microsporidian parasite</name>
    <dbReference type="NCBI Taxonomy" id="1003232"/>
    <lineage>
        <taxon>Eukaryota</taxon>
        <taxon>Fungi</taxon>
        <taxon>Fungi incertae sedis</taxon>
        <taxon>Microsporidia</taxon>
        <taxon>Edhazardia</taxon>
    </lineage>
</organism>
<feature type="transmembrane region" description="Helical" evidence="2">
    <location>
        <begin position="53"/>
        <end position="72"/>
    </location>
</feature>
<dbReference type="InParanoid" id="J9DNY1"/>
<dbReference type="HOGENOM" id="CLU_2277422_0_0_1"/>
<dbReference type="EMBL" id="AFBI03000021">
    <property type="protein sequence ID" value="EJW04255.1"/>
    <property type="molecule type" value="Genomic_DNA"/>
</dbReference>